<comment type="caution">
    <text evidence="2">The sequence shown here is derived from an EMBL/GenBank/DDBJ whole genome shotgun (WGS) entry which is preliminary data.</text>
</comment>
<reference evidence="2 3" key="1">
    <citation type="submission" date="2015-12" db="EMBL/GenBank/DDBJ databases">
        <title>Draft genome sequence of Mesorhizobium sp. UFLA 01-765, a multitolerant efficient symbiont and plant-growth promoting strain isolated from Zn-mining soil using Leucaena leucocephala as a trap plant.</title>
        <authorList>
            <person name="Rangel W.M."/>
            <person name="Thijs S."/>
            <person name="Longatti S.M."/>
            <person name="Moreira F.M."/>
            <person name="Weyens N."/>
            <person name="Vangronsveld J."/>
            <person name="Van Hamme J.D."/>
            <person name="Bottos E.M."/>
            <person name="Rineau F."/>
        </authorList>
    </citation>
    <scope>NUCLEOTIDE SEQUENCE [LARGE SCALE GENOMIC DNA]</scope>
    <source>
        <strain evidence="2 3">UFLA 01-765</strain>
    </source>
</reference>
<sequence length="62" mass="6631">MLRASAAGKTFQHPSVPKSAQASLDHATKLYAAAHSGERAMARIAETERLAALQTQSTRLKP</sequence>
<proteinExistence type="predicted"/>
<evidence type="ECO:0000313" key="2">
    <source>
        <dbReference type="EMBL" id="KUM25578.1"/>
    </source>
</evidence>
<dbReference type="Proteomes" id="UP000053176">
    <property type="component" value="Unassembled WGS sequence"/>
</dbReference>
<name>A0A124GG39_RHILI</name>
<accession>A0A124GG39</accession>
<organism evidence="2 3">
    <name type="scientific">Rhizobium loti</name>
    <name type="common">Mesorhizobium loti</name>
    <dbReference type="NCBI Taxonomy" id="381"/>
    <lineage>
        <taxon>Bacteria</taxon>
        <taxon>Pseudomonadati</taxon>
        <taxon>Pseudomonadota</taxon>
        <taxon>Alphaproteobacteria</taxon>
        <taxon>Hyphomicrobiales</taxon>
        <taxon>Phyllobacteriaceae</taxon>
        <taxon>Mesorhizobium</taxon>
    </lineage>
</organism>
<feature type="region of interest" description="Disordered" evidence="1">
    <location>
        <begin position="1"/>
        <end position="22"/>
    </location>
</feature>
<dbReference type="AlphaFoldDB" id="A0A124GG39"/>
<protein>
    <submittedName>
        <fullName evidence="2">Uncharacterized protein</fullName>
    </submittedName>
</protein>
<evidence type="ECO:0000313" key="3">
    <source>
        <dbReference type="Proteomes" id="UP000053176"/>
    </source>
</evidence>
<dbReference type="EMBL" id="LPWA01000116">
    <property type="protein sequence ID" value="KUM25578.1"/>
    <property type="molecule type" value="Genomic_DNA"/>
</dbReference>
<gene>
    <name evidence="2" type="ORF">AU467_25725</name>
</gene>
<evidence type="ECO:0000256" key="1">
    <source>
        <dbReference type="SAM" id="MobiDB-lite"/>
    </source>
</evidence>